<evidence type="ECO:0000313" key="2">
    <source>
        <dbReference type="EMBL" id="KAH1046751.1"/>
    </source>
</evidence>
<feature type="compositionally biased region" description="Acidic residues" evidence="1">
    <location>
        <begin position="98"/>
        <end position="107"/>
    </location>
</feature>
<sequence length="145" mass="16707">MPKEELVREFYANLSTPYVNEVLVRKKNVPLTSKSINDLFNLPNIEEDKYFAMMTNINWDFFNKEYLNLVAKVEPNELNEPEFDESSTKSKLKADLVNETEEAETEGEPNRLELRVELNVAEPVEPSANPKLTILMPISSNTIKK</sequence>
<protein>
    <submittedName>
        <fullName evidence="2">Uncharacterized protein</fullName>
    </submittedName>
</protein>
<reference evidence="2 3" key="1">
    <citation type="journal article" date="2021" name="Plant Biotechnol. J.">
        <title>Multi-omics assisted identification of the key and species-specific regulatory components of drought-tolerant mechanisms in Gossypium stocksii.</title>
        <authorList>
            <person name="Yu D."/>
            <person name="Ke L."/>
            <person name="Zhang D."/>
            <person name="Wu Y."/>
            <person name="Sun Y."/>
            <person name="Mei J."/>
            <person name="Sun J."/>
            <person name="Sun Y."/>
        </authorList>
    </citation>
    <scope>NUCLEOTIDE SEQUENCE [LARGE SCALE GENOMIC DNA]</scope>
    <source>
        <strain evidence="3">cv. E1</strain>
        <tissue evidence="2">Leaf</tissue>
    </source>
</reference>
<name>A0A9D3UKD8_9ROSI</name>
<organism evidence="2 3">
    <name type="scientific">Gossypium stocksii</name>
    <dbReference type="NCBI Taxonomy" id="47602"/>
    <lineage>
        <taxon>Eukaryota</taxon>
        <taxon>Viridiplantae</taxon>
        <taxon>Streptophyta</taxon>
        <taxon>Embryophyta</taxon>
        <taxon>Tracheophyta</taxon>
        <taxon>Spermatophyta</taxon>
        <taxon>Magnoliopsida</taxon>
        <taxon>eudicotyledons</taxon>
        <taxon>Gunneridae</taxon>
        <taxon>Pentapetalae</taxon>
        <taxon>rosids</taxon>
        <taxon>malvids</taxon>
        <taxon>Malvales</taxon>
        <taxon>Malvaceae</taxon>
        <taxon>Malvoideae</taxon>
        <taxon>Gossypium</taxon>
    </lineage>
</organism>
<dbReference type="Proteomes" id="UP000828251">
    <property type="component" value="Unassembled WGS sequence"/>
</dbReference>
<dbReference type="AlphaFoldDB" id="A0A9D3UKD8"/>
<proteinExistence type="predicted"/>
<accession>A0A9D3UKD8</accession>
<feature type="region of interest" description="Disordered" evidence="1">
    <location>
        <begin position="79"/>
        <end position="111"/>
    </location>
</feature>
<evidence type="ECO:0000313" key="3">
    <source>
        <dbReference type="Proteomes" id="UP000828251"/>
    </source>
</evidence>
<gene>
    <name evidence="2" type="ORF">J1N35_037535</name>
</gene>
<keyword evidence="3" id="KW-1185">Reference proteome</keyword>
<evidence type="ECO:0000256" key="1">
    <source>
        <dbReference type="SAM" id="MobiDB-lite"/>
    </source>
</evidence>
<feature type="compositionally biased region" description="Basic and acidic residues" evidence="1">
    <location>
        <begin position="86"/>
        <end position="96"/>
    </location>
</feature>
<dbReference type="EMBL" id="JAIQCV010000011">
    <property type="protein sequence ID" value="KAH1046751.1"/>
    <property type="molecule type" value="Genomic_DNA"/>
</dbReference>
<comment type="caution">
    <text evidence="2">The sequence shown here is derived from an EMBL/GenBank/DDBJ whole genome shotgun (WGS) entry which is preliminary data.</text>
</comment>